<comment type="caution">
    <text evidence="1">The sequence shown here is derived from an EMBL/GenBank/DDBJ whole genome shotgun (WGS) entry which is preliminary data.</text>
</comment>
<dbReference type="Pfam" id="PF06698">
    <property type="entry name" value="DUF1192"/>
    <property type="match status" value="1"/>
</dbReference>
<reference evidence="1 2" key="1">
    <citation type="submission" date="2020-08" db="EMBL/GenBank/DDBJ databases">
        <title>Genomic Encyclopedia of Type Strains, Phase IV (KMG-IV): sequencing the most valuable type-strain genomes for metagenomic binning, comparative biology and taxonomic classification.</title>
        <authorList>
            <person name="Goeker M."/>
        </authorList>
    </citation>
    <scope>NUCLEOTIDE SEQUENCE [LARGE SCALE GENOMIC DNA]</scope>
    <source>
        <strain evidence="1 2">DSM 25620</strain>
    </source>
</reference>
<proteinExistence type="predicted"/>
<evidence type="ECO:0000313" key="1">
    <source>
        <dbReference type="EMBL" id="MBB5092481.1"/>
    </source>
</evidence>
<keyword evidence="2" id="KW-1185">Reference proteome</keyword>
<dbReference type="Proteomes" id="UP000531231">
    <property type="component" value="Unassembled WGS sequence"/>
</dbReference>
<dbReference type="AlphaFoldDB" id="A0A7W8ALE3"/>
<dbReference type="EMBL" id="JACHIL010000006">
    <property type="protein sequence ID" value="MBB5092481.1"/>
    <property type="molecule type" value="Genomic_DNA"/>
</dbReference>
<name>A0A7W8ALE3_9HYPH</name>
<sequence length="98" mass="11041">MWPARPVFKGKQVTNIANHIESCRGQAAAGSEENAMFFDDNAQETTTYNHHIGEDVTLLSAAEIDNRIALLKAEIRRLETDRNDRNRSRAAAEALFRL</sequence>
<protein>
    <submittedName>
        <fullName evidence="1">Uncharacterized small protein (DUF1192 family)</fullName>
    </submittedName>
</protein>
<organism evidence="1 2">
    <name type="scientific">Pseudochrobactrum saccharolyticum</name>
    <dbReference type="NCBI Taxonomy" id="354352"/>
    <lineage>
        <taxon>Bacteria</taxon>
        <taxon>Pseudomonadati</taxon>
        <taxon>Pseudomonadota</taxon>
        <taxon>Alphaproteobacteria</taxon>
        <taxon>Hyphomicrobiales</taxon>
        <taxon>Brucellaceae</taxon>
        <taxon>Pseudochrobactrum</taxon>
    </lineage>
</organism>
<dbReference type="InterPro" id="IPR009579">
    <property type="entry name" value="DUF1192"/>
</dbReference>
<accession>A0A7W8ALE3</accession>
<dbReference type="RefSeq" id="WP_374828092.1">
    <property type="nucleotide sequence ID" value="NZ_JACHIL010000006.1"/>
</dbReference>
<gene>
    <name evidence="1" type="ORF">HNQ68_003038</name>
</gene>
<evidence type="ECO:0000313" key="2">
    <source>
        <dbReference type="Proteomes" id="UP000531231"/>
    </source>
</evidence>